<dbReference type="EMBL" id="GBXM01093545">
    <property type="protein sequence ID" value="JAH15032.1"/>
    <property type="molecule type" value="Transcribed_RNA"/>
</dbReference>
<accession>A0A0E9QET7</accession>
<dbReference type="AlphaFoldDB" id="A0A0E9QET7"/>
<evidence type="ECO:0000313" key="1">
    <source>
        <dbReference type="EMBL" id="JAH15032.1"/>
    </source>
</evidence>
<organism evidence="1">
    <name type="scientific">Anguilla anguilla</name>
    <name type="common">European freshwater eel</name>
    <name type="synonym">Muraena anguilla</name>
    <dbReference type="NCBI Taxonomy" id="7936"/>
    <lineage>
        <taxon>Eukaryota</taxon>
        <taxon>Metazoa</taxon>
        <taxon>Chordata</taxon>
        <taxon>Craniata</taxon>
        <taxon>Vertebrata</taxon>
        <taxon>Euteleostomi</taxon>
        <taxon>Actinopterygii</taxon>
        <taxon>Neopterygii</taxon>
        <taxon>Teleostei</taxon>
        <taxon>Anguilliformes</taxon>
        <taxon>Anguillidae</taxon>
        <taxon>Anguilla</taxon>
    </lineage>
</organism>
<reference evidence="1" key="2">
    <citation type="journal article" date="2015" name="Fish Shellfish Immunol.">
        <title>Early steps in the European eel (Anguilla anguilla)-Vibrio vulnificus interaction in the gills: Role of the RtxA13 toxin.</title>
        <authorList>
            <person name="Callol A."/>
            <person name="Pajuelo D."/>
            <person name="Ebbesson L."/>
            <person name="Teles M."/>
            <person name="MacKenzie S."/>
            <person name="Amaro C."/>
        </authorList>
    </citation>
    <scope>NUCLEOTIDE SEQUENCE</scope>
</reference>
<sequence>MNICAKLFPGVTGELILLLLQSNKLHTPGRAHLSQSKNHL</sequence>
<proteinExistence type="predicted"/>
<protein>
    <submittedName>
        <fullName evidence="1">Uncharacterized protein</fullName>
    </submittedName>
</protein>
<reference evidence="1" key="1">
    <citation type="submission" date="2014-11" db="EMBL/GenBank/DDBJ databases">
        <authorList>
            <person name="Amaro Gonzalez C."/>
        </authorList>
    </citation>
    <scope>NUCLEOTIDE SEQUENCE</scope>
</reference>
<name>A0A0E9QET7_ANGAN</name>